<organism evidence="1 2">
    <name type="scientific">Ordospora colligata OC4</name>
    <dbReference type="NCBI Taxonomy" id="1354746"/>
    <lineage>
        <taxon>Eukaryota</taxon>
        <taxon>Fungi</taxon>
        <taxon>Fungi incertae sedis</taxon>
        <taxon>Microsporidia</taxon>
        <taxon>Ordosporidae</taxon>
        <taxon>Ordospora</taxon>
    </lineage>
</organism>
<dbReference type="AlphaFoldDB" id="A0A0B2ULL2"/>
<reference evidence="1 2" key="1">
    <citation type="journal article" date="2014" name="MBio">
        <title>The Ordospora colligata genome; evolution of extreme reduction in microsporidia and host-to-parasite horizontal gene transfer.</title>
        <authorList>
            <person name="Pombert J.-F."/>
            <person name="Haag K.L."/>
            <person name="Beidas S."/>
            <person name="Ebert D."/>
            <person name="Keeling P.J."/>
        </authorList>
    </citation>
    <scope>NUCLEOTIDE SEQUENCE [LARGE SCALE GENOMIC DNA]</scope>
    <source>
        <strain evidence="1 2">OC4</strain>
    </source>
</reference>
<sequence length="234" mass="27562">MIRELIVCVLEGRDIDVKDLPMDMADVDESLNDMEIDDILECVISYIHGVSSDRAGRKEDALRLFNEYCADCEYLKLVCKETIEMCRKKEREGRIRIQNKMREFRFEVIDWEDREWVMKLIEYFYVMGMKNVEHLNAEIELLEKSDECRASNQSGIECVRIDESGRAENMLVRRNKPTMSLDEFADKLMASMKNEVKVIDDTEPEEKYTRNELIMKDNERDWRGSNRGNTIGMG</sequence>
<dbReference type="OrthoDB" id="10261753at2759"/>
<dbReference type="EMBL" id="JOKQ01000002">
    <property type="protein sequence ID" value="KHN70218.1"/>
    <property type="molecule type" value="Genomic_DNA"/>
</dbReference>
<dbReference type="HOGENOM" id="CLU_088000_0_0_1"/>
<comment type="caution">
    <text evidence="1">The sequence shown here is derived from an EMBL/GenBank/DDBJ whole genome shotgun (WGS) entry which is preliminary data.</text>
</comment>
<dbReference type="RefSeq" id="XP_014564260.1">
    <property type="nucleotide sequence ID" value="XM_014708774.1"/>
</dbReference>
<proteinExistence type="predicted"/>
<evidence type="ECO:0000313" key="2">
    <source>
        <dbReference type="Proteomes" id="UP000031056"/>
    </source>
</evidence>
<dbReference type="InParanoid" id="A0A0B2ULL2"/>
<gene>
    <name evidence="1" type="ORF">M896_020540</name>
</gene>
<keyword evidence="2" id="KW-1185">Reference proteome</keyword>
<evidence type="ECO:0000313" key="1">
    <source>
        <dbReference type="EMBL" id="KHN70218.1"/>
    </source>
</evidence>
<dbReference type="VEuPathDB" id="MicrosporidiaDB:M896_020540"/>
<accession>A0A0B2ULL2</accession>
<protein>
    <submittedName>
        <fullName evidence="1">Uncharacterized protein</fullName>
    </submittedName>
</protein>
<dbReference type="GeneID" id="26261149"/>
<name>A0A0B2ULL2_9MICR</name>
<dbReference type="Proteomes" id="UP000031056">
    <property type="component" value="Unassembled WGS sequence"/>
</dbReference>